<dbReference type="InterPro" id="IPR043145">
    <property type="entry name" value="Znf_ZZ_sf"/>
</dbReference>
<evidence type="ECO:0000256" key="1">
    <source>
        <dbReference type="ARBA" id="ARBA00022723"/>
    </source>
</evidence>
<dbReference type="CDD" id="cd02249">
    <property type="entry name" value="ZZ"/>
    <property type="match status" value="1"/>
</dbReference>
<feature type="domain" description="Heterokaryon incompatibility" evidence="4">
    <location>
        <begin position="27"/>
        <end position="133"/>
    </location>
</feature>
<keyword evidence="6" id="KW-1185">Reference proteome</keyword>
<name>A0A135UT28_9PEZI</name>
<dbReference type="OrthoDB" id="3477286at2759"/>
<evidence type="ECO:0000313" key="5">
    <source>
        <dbReference type="EMBL" id="KXH63523.1"/>
    </source>
</evidence>
<comment type="caution">
    <text evidence="5">The sequence shown here is derived from an EMBL/GenBank/DDBJ whole genome shotgun (WGS) entry which is preliminary data.</text>
</comment>
<protein>
    <recommendedName>
        <fullName evidence="4">Heterokaryon incompatibility domain-containing protein</fullName>
    </recommendedName>
</protein>
<dbReference type="InterPro" id="IPR052895">
    <property type="entry name" value="HetReg/Transcr_Mod"/>
</dbReference>
<keyword evidence="2" id="KW-0863">Zinc-finger</keyword>
<dbReference type="PANTHER" id="PTHR24148">
    <property type="entry name" value="ANKYRIN REPEAT DOMAIN-CONTAINING PROTEIN 39 HOMOLOG-RELATED"/>
    <property type="match status" value="1"/>
</dbReference>
<evidence type="ECO:0000256" key="2">
    <source>
        <dbReference type="ARBA" id="ARBA00022771"/>
    </source>
</evidence>
<keyword evidence="1" id="KW-0479">Metal-binding</keyword>
<sequence length="477" mass="54283">MLNLAQRSRKFFMEPIPDTTEPRVVSQDARTLWVDAICINQMDNVEKGHQVGTMDLVYRSQDLVVWLGESSEKSSIALDLIQLFEAALDADTLFGKNNKAWDTLLRSQTDETWAAFMDLIKRPWFTRRWVVREVDTEFSFSINHLSTWIPWYGLQTIIFEPDHSHQLHGYNTRSLTTFGQPLSMVRIGQAGYYPEVSSDGNSSSCKDRICDGCDRYMYVHGTGYRCDNCEDFDFGYKCIGTASIDHNPTHLFKINNNAVYFASGYSNYVLEGDPLRCGCSSSYNCLRFPFGGFFVDTIESIGPGGTVWRYFGNSEASMPFAQWKRLQGVIEFGLDKEGNFNTVFLRTTVGNRLLSKRGVTYLPDEYLKILHRRFNEGQMPFEEPELLSSVEVMLSNDRKLATSTKSFGFVPSNTKVGDRIAILIGCSVPVVLRDVGNLHGMRVWQLVGECYIDGIMEGEFIDFADERKLEPEEIVLV</sequence>
<dbReference type="Pfam" id="PF26639">
    <property type="entry name" value="Het-6_barrel"/>
    <property type="match status" value="1"/>
</dbReference>
<evidence type="ECO:0000259" key="4">
    <source>
        <dbReference type="Pfam" id="PF06985"/>
    </source>
</evidence>
<proteinExistence type="predicted"/>
<evidence type="ECO:0000256" key="3">
    <source>
        <dbReference type="ARBA" id="ARBA00022833"/>
    </source>
</evidence>
<dbReference type="GO" id="GO:0008270">
    <property type="term" value="F:zinc ion binding"/>
    <property type="evidence" value="ECO:0007669"/>
    <property type="project" value="UniProtKB-KW"/>
</dbReference>
<evidence type="ECO:0000313" key="6">
    <source>
        <dbReference type="Proteomes" id="UP000070121"/>
    </source>
</evidence>
<dbReference type="InterPro" id="IPR010730">
    <property type="entry name" value="HET"/>
</dbReference>
<accession>A0A135UT28</accession>
<dbReference type="Pfam" id="PF06985">
    <property type="entry name" value="HET"/>
    <property type="match status" value="1"/>
</dbReference>
<gene>
    <name evidence="5" type="ORF">CSAL01_09033</name>
</gene>
<reference evidence="5 6" key="1">
    <citation type="submission" date="2014-02" db="EMBL/GenBank/DDBJ databases">
        <title>The genome sequence of Colletotrichum salicis CBS 607.94.</title>
        <authorList>
            <person name="Baroncelli R."/>
            <person name="Thon M.R."/>
        </authorList>
    </citation>
    <scope>NUCLEOTIDE SEQUENCE [LARGE SCALE GENOMIC DNA]</scope>
    <source>
        <strain evidence="5 6">CBS 607.94</strain>
    </source>
</reference>
<dbReference type="Proteomes" id="UP000070121">
    <property type="component" value="Unassembled WGS sequence"/>
</dbReference>
<dbReference type="PANTHER" id="PTHR24148:SF73">
    <property type="entry name" value="HET DOMAIN PROTEIN (AFU_ORTHOLOGUE AFUA_8G01020)"/>
    <property type="match status" value="1"/>
</dbReference>
<dbReference type="SUPFAM" id="SSF57850">
    <property type="entry name" value="RING/U-box"/>
    <property type="match status" value="1"/>
</dbReference>
<keyword evidence="3" id="KW-0862">Zinc</keyword>
<dbReference type="EMBL" id="JFFI01001073">
    <property type="protein sequence ID" value="KXH63523.1"/>
    <property type="molecule type" value="Genomic_DNA"/>
</dbReference>
<dbReference type="Gene3D" id="3.30.60.90">
    <property type="match status" value="1"/>
</dbReference>
<dbReference type="AlphaFoldDB" id="A0A135UT28"/>
<organism evidence="5 6">
    <name type="scientific">Colletotrichum salicis</name>
    <dbReference type="NCBI Taxonomy" id="1209931"/>
    <lineage>
        <taxon>Eukaryota</taxon>
        <taxon>Fungi</taxon>
        <taxon>Dikarya</taxon>
        <taxon>Ascomycota</taxon>
        <taxon>Pezizomycotina</taxon>
        <taxon>Sordariomycetes</taxon>
        <taxon>Hypocreomycetidae</taxon>
        <taxon>Glomerellales</taxon>
        <taxon>Glomerellaceae</taxon>
        <taxon>Colletotrichum</taxon>
        <taxon>Colletotrichum acutatum species complex</taxon>
    </lineage>
</organism>